<feature type="compositionally biased region" description="Basic residues" evidence="13">
    <location>
        <begin position="25"/>
        <end position="34"/>
    </location>
</feature>
<evidence type="ECO:0000259" key="14">
    <source>
        <dbReference type="Pfam" id="PF00593"/>
    </source>
</evidence>
<evidence type="ECO:0000313" key="17">
    <source>
        <dbReference type="Proteomes" id="UP000282971"/>
    </source>
</evidence>
<comment type="caution">
    <text evidence="16">The sequence shown here is derived from an EMBL/GenBank/DDBJ whole genome shotgun (WGS) entry which is preliminary data.</text>
</comment>
<feature type="domain" description="TonB-dependent receptor-like beta-barrel" evidence="14">
    <location>
        <begin position="362"/>
        <end position="818"/>
    </location>
</feature>
<dbReference type="Pfam" id="PF07715">
    <property type="entry name" value="Plug"/>
    <property type="match status" value="1"/>
</dbReference>
<dbReference type="InterPro" id="IPR039426">
    <property type="entry name" value="TonB-dep_rcpt-like"/>
</dbReference>
<feature type="region of interest" description="Disordered" evidence="13">
    <location>
        <begin position="1"/>
        <end position="68"/>
    </location>
</feature>
<dbReference type="InterPro" id="IPR036942">
    <property type="entry name" value="Beta-barrel_TonB_sf"/>
</dbReference>
<dbReference type="InterPro" id="IPR000531">
    <property type="entry name" value="Beta-barrel_TonB"/>
</dbReference>
<dbReference type="GO" id="GO:0006826">
    <property type="term" value="P:iron ion transport"/>
    <property type="evidence" value="ECO:0007669"/>
    <property type="project" value="UniProtKB-KW"/>
</dbReference>
<evidence type="ECO:0000259" key="15">
    <source>
        <dbReference type="Pfam" id="PF07715"/>
    </source>
</evidence>
<dbReference type="OrthoDB" id="7518525at2"/>
<evidence type="ECO:0000256" key="11">
    <source>
        <dbReference type="PROSITE-ProRule" id="PRU01360"/>
    </source>
</evidence>
<keyword evidence="6" id="KW-0408">Iron</keyword>
<keyword evidence="4" id="KW-0410">Iron transport</keyword>
<evidence type="ECO:0000256" key="4">
    <source>
        <dbReference type="ARBA" id="ARBA00022496"/>
    </source>
</evidence>
<name>A0A437LY34_9SPHN</name>
<sequence length="918" mass="98737">MGRLHLVSDQFRHVTPSAGGGSPSTHRHRDRNLRHVLAGDHGSHRLARREATVGRSSKKRSPPKRPHISFCGEAAKTAQGEEGTMKGMAYNRRRSLIRLALVAGSALGAPPLAAQSLGSQEVSGVEEIIVTAQKREQNLQTVPISITALTQDSIKANRIQDVRDLNAIAPNLTVRLSGGGAQIPNFTLRGILTSGTAAGTDKGVAVYLDGVYMQSVVGGVFDFADIERIEVLKGPQGTLFGRNATGGAISITTRNPTGVFSARQELSYGNYNALRSKTRVDLPQVGPFSATVTYLHSEKRGDIRNSGAGTVWNYGPATGGTLGRRVSPKYLGSDNVEAVSAALKTDLIDDVTLLYKFDYSENNFTPNAIGIDYLPAGTIASALYNASPNPKTPIAKKRPDAVNNAYTKAARLYTFGHNFTASWQATDELTFKNIFAYRKTKLSNTAQQLDGLGGLVNSPVNFASLGTPAFLPASFLSSNPALRFAPTTAPYAIVTTDSSNNEHQWSNEFQVNVNTDWFQVTAGVLYFRDTIVTGGPSNVFNSLVLTAVNGQQTTSNGTPFVIPGNPGYIPNRVTAVSKAAFVQPEFHLTDRLDLVLGARITKDRKRGYETLPDQTLSRTPTTPPGAIVSPIRYRDSEQTFMAGLNFRPADNILTYVKYADGYISGGQLATITFKPERAYSYEGGIKADLFDRRFRSNLAVFHVDYKAMQYTTSGLLTGVASSAPFAQAVVSSADGKATGFEWENTVVPVNGLTLTANVGYTDFKFERGTIFPGFVLQSGAPGYQPFQRPKWTGSLAAQYDSAELVAGGHLSIRADANFRSKILMTSDIAPGSGPTAQASQALIDSATTPFQWIVNGRAGLIGMEVGGTKLDLGIWGRNIFDNRNITQYIGFDLGPIGSVGSVIYERARTYGVDLTIAL</sequence>
<feature type="compositionally biased region" description="Basic residues" evidence="13">
    <location>
        <begin position="56"/>
        <end position="67"/>
    </location>
</feature>
<evidence type="ECO:0000256" key="3">
    <source>
        <dbReference type="ARBA" id="ARBA00022452"/>
    </source>
</evidence>
<evidence type="ECO:0000256" key="2">
    <source>
        <dbReference type="ARBA" id="ARBA00022448"/>
    </source>
</evidence>
<dbReference type="PANTHER" id="PTHR32552:SF81">
    <property type="entry name" value="TONB-DEPENDENT OUTER MEMBRANE RECEPTOR"/>
    <property type="match status" value="1"/>
</dbReference>
<keyword evidence="7" id="KW-0406">Ion transport</keyword>
<evidence type="ECO:0000256" key="9">
    <source>
        <dbReference type="ARBA" id="ARBA00023136"/>
    </source>
</evidence>
<evidence type="ECO:0000256" key="7">
    <source>
        <dbReference type="ARBA" id="ARBA00023065"/>
    </source>
</evidence>
<evidence type="ECO:0000256" key="1">
    <source>
        <dbReference type="ARBA" id="ARBA00004571"/>
    </source>
</evidence>
<feature type="domain" description="TonB-dependent receptor plug" evidence="15">
    <location>
        <begin position="139"/>
        <end position="248"/>
    </location>
</feature>
<dbReference type="Gene3D" id="2.170.130.10">
    <property type="entry name" value="TonB-dependent receptor, plug domain"/>
    <property type="match status" value="1"/>
</dbReference>
<evidence type="ECO:0000256" key="8">
    <source>
        <dbReference type="ARBA" id="ARBA00023077"/>
    </source>
</evidence>
<evidence type="ECO:0000256" key="10">
    <source>
        <dbReference type="ARBA" id="ARBA00023237"/>
    </source>
</evidence>
<keyword evidence="8 12" id="KW-0798">TonB box</keyword>
<dbReference type="PROSITE" id="PS52016">
    <property type="entry name" value="TONB_DEPENDENT_REC_3"/>
    <property type="match status" value="1"/>
</dbReference>
<evidence type="ECO:0000256" key="12">
    <source>
        <dbReference type="RuleBase" id="RU003357"/>
    </source>
</evidence>
<keyword evidence="3 11" id="KW-1134">Transmembrane beta strand</keyword>
<keyword evidence="5 11" id="KW-0812">Transmembrane</keyword>
<feature type="compositionally biased region" description="Basic and acidic residues" evidence="13">
    <location>
        <begin position="37"/>
        <end position="52"/>
    </location>
</feature>
<keyword evidence="10 11" id="KW-0998">Cell outer membrane</keyword>
<organism evidence="16 17">
    <name type="scientific">Sphingomonas crocodyli</name>
    <dbReference type="NCBI Taxonomy" id="1979270"/>
    <lineage>
        <taxon>Bacteria</taxon>
        <taxon>Pseudomonadati</taxon>
        <taxon>Pseudomonadota</taxon>
        <taxon>Alphaproteobacteria</taxon>
        <taxon>Sphingomonadales</taxon>
        <taxon>Sphingomonadaceae</taxon>
        <taxon>Sphingomonas</taxon>
    </lineage>
</organism>
<evidence type="ECO:0000313" key="16">
    <source>
        <dbReference type="EMBL" id="RVT90274.1"/>
    </source>
</evidence>
<keyword evidence="17" id="KW-1185">Reference proteome</keyword>
<evidence type="ECO:0000256" key="13">
    <source>
        <dbReference type="SAM" id="MobiDB-lite"/>
    </source>
</evidence>
<keyword evidence="2 11" id="KW-0813">Transport</keyword>
<reference evidence="16 17" key="1">
    <citation type="submission" date="2019-01" db="EMBL/GenBank/DDBJ databases">
        <authorList>
            <person name="Chen W.-M."/>
        </authorList>
    </citation>
    <scope>NUCLEOTIDE SEQUENCE [LARGE SCALE GENOMIC DNA]</scope>
    <source>
        <strain evidence="16 17">CCP-7</strain>
    </source>
</reference>
<dbReference type="Gene3D" id="2.40.170.20">
    <property type="entry name" value="TonB-dependent receptor, beta-barrel domain"/>
    <property type="match status" value="1"/>
</dbReference>
<keyword evidence="9 11" id="KW-0472">Membrane</keyword>
<dbReference type="PANTHER" id="PTHR32552">
    <property type="entry name" value="FERRICHROME IRON RECEPTOR-RELATED"/>
    <property type="match status" value="1"/>
</dbReference>
<evidence type="ECO:0000256" key="5">
    <source>
        <dbReference type="ARBA" id="ARBA00022692"/>
    </source>
</evidence>
<dbReference type="EMBL" id="SACN01000003">
    <property type="protein sequence ID" value="RVT90274.1"/>
    <property type="molecule type" value="Genomic_DNA"/>
</dbReference>
<comment type="similarity">
    <text evidence="11 12">Belongs to the TonB-dependent receptor family.</text>
</comment>
<dbReference type="AlphaFoldDB" id="A0A437LY34"/>
<gene>
    <name evidence="16" type="ORF">EOD43_18510</name>
</gene>
<dbReference type="GO" id="GO:0009279">
    <property type="term" value="C:cell outer membrane"/>
    <property type="evidence" value="ECO:0007669"/>
    <property type="project" value="UniProtKB-SubCell"/>
</dbReference>
<comment type="subcellular location">
    <subcellularLocation>
        <location evidence="1 11">Cell outer membrane</location>
        <topology evidence="1 11">Multi-pass membrane protein</topology>
    </subcellularLocation>
</comment>
<accession>A0A437LY34</accession>
<dbReference type="Proteomes" id="UP000282971">
    <property type="component" value="Unassembled WGS sequence"/>
</dbReference>
<dbReference type="Pfam" id="PF00593">
    <property type="entry name" value="TonB_dep_Rec_b-barrel"/>
    <property type="match status" value="1"/>
</dbReference>
<dbReference type="SUPFAM" id="SSF56935">
    <property type="entry name" value="Porins"/>
    <property type="match status" value="1"/>
</dbReference>
<evidence type="ECO:0000256" key="6">
    <source>
        <dbReference type="ARBA" id="ARBA00023004"/>
    </source>
</evidence>
<protein>
    <submittedName>
        <fullName evidence="16">Uncharacterized protein</fullName>
    </submittedName>
</protein>
<dbReference type="InterPro" id="IPR037066">
    <property type="entry name" value="Plug_dom_sf"/>
</dbReference>
<dbReference type="InterPro" id="IPR012910">
    <property type="entry name" value="Plug_dom"/>
</dbReference>
<proteinExistence type="inferred from homology"/>